<dbReference type="eggNOG" id="arCOG01740">
    <property type="taxonomic scope" value="Archaea"/>
</dbReference>
<dbReference type="InterPro" id="IPR019533">
    <property type="entry name" value="Peptidase_S26"/>
</dbReference>
<reference evidence="7" key="1">
    <citation type="submission" date="2011-09" db="EMBL/GenBank/DDBJ databases">
        <title>Complete sequence of Halovivax ruber XH-70.</title>
        <authorList>
            <consortium name="US DOE Joint Genome Institute"/>
            <person name="Lucas S."/>
            <person name="Han J."/>
            <person name="Lapidus A."/>
            <person name="Cheng J.-F."/>
            <person name="Goodwin L."/>
            <person name="Pitluck S."/>
            <person name="Peters L."/>
            <person name="Mikhailova N."/>
            <person name="Davenport K."/>
            <person name="Detter J.C."/>
            <person name="Han C."/>
            <person name="Tapia R."/>
            <person name="Land M."/>
            <person name="Hauser L."/>
            <person name="Kyrpides N."/>
            <person name="Ivanova N."/>
            <person name="Pagani I."/>
            <person name="Sproer C."/>
            <person name="Anderson I."/>
            <person name="Woyke T."/>
        </authorList>
    </citation>
    <scope>NUCLEOTIDE SEQUENCE</scope>
    <source>
        <strain evidence="7">XH-70</strain>
    </source>
</reference>
<proteinExistence type="predicted"/>
<dbReference type="Proteomes" id="UP000010846">
    <property type="component" value="Chromosome"/>
</dbReference>
<evidence type="ECO:0000256" key="4">
    <source>
        <dbReference type="ARBA" id="ARBA00023136"/>
    </source>
</evidence>
<gene>
    <name evidence="7" type="ordered locus">Halru_0319</name>
</gene>
<dbReference type="GO" id="GO:0004252">
    <property type="term" value="F:serine-type endopeptidase activity"/>
    <property type="evidence" value="ECO:0007669"/>
    <property type="project" value="InterPro"/>
</dbReference>
<dbReference type="OrthoDB" id="50404at2157"/>
<name>L0I841_HALRX</name>
<dbReference type="GO" id="GO:0016020">
    <property type="term" value="C:membrane"/>
    <property type="evidence" value="ECO:0007669"/>
    <property type="project" value="UniProtKB-SubCell"/>
</dbReference>
<evidence type="ECO:0000256" key="6">
    <source>
        <dbReference type="SAM" id="Phobius"/>
    </source>
</evidence>
<evidence type="ECO:0000313" key="8">
    <source>
        <dbReference type="Proteomes" id="UP000010846"/>
    </source>
</evidence>
<protein>
    <submittedName>
        <fullName evidence="7">Signal peptidase I</fullName>
    </submittedName>
</protein>
<dbReference type="CDD" id="cd06530">
    <property type="entry name" value="S26_SPase_I"/>
    <property type="match status" value="1"/>
</dbReference>
<dbReference type="EMBL" id="CP003050">
    <property type="protein sequence ID" value="AGB14963.1"/>
    <property type="molecule type" value="Genomic_DNA"/>
</dbReference>
<feature type="region of interest" description="Disordered" evidence="5">
    <location>
        <begin position="81"/>
        <end position="100"/>
    </location>
</feature>
<dbReference type="PRINTS" id="PR00728">
    <property type="entry name" value="SIGNALPTASE"/>
</dbReference>
<evidence type="ECO:0000313" key="7">
    <source>
        <dbReference type="EMBL" id="AGB14963.1"/>
    </source>
</evidence>
<evidence type="ECO:0000256" key="3">
    <source>
        <dbReference type="ARBA" id="ARBA00022989"/>
    </source>
</evidence>
<evidence type="ECO:0000256" key="5">
    <source>
        <dbReference type="SAM" id="MobiDB-lite"/>
    </source>
</evidence>
<keyword evidence="4 6" id="KW-0472">Membrane</keyword>
<sequence>MAFAIVVAALVLGQVLGQPMLLGYVASGSMEPAMETGDGFVAVPDALAGDVSEGDVIVYEAREVNGGGLTTHRVVEETDDGYVTKGDANPFTDQDGGEPPVTDGQIVAKALQIEGTVVTIPHLGTVVMGIQSLVLGVVGAIAGALGLGNGPGGLDADGAGAMLVGLGVAMFGFGVVFDRAGPPRRETTRTTTRRNVIALWSVIALVLLVLVTAATATMVVPSGTTGYDVVSTDEPTDDPQRIAPGETSDLTRTIDNAGYVPIVAQTEPASDGVAIDPARQVVGARDEGEVTVTLSAPDRTGTYVQTVREYRYLLVLPPTLLGWLHGIHPYLAVAAVDAVVVGAAVVLILALFGRDDIKFRTPGSHVPVRRRVSRKLRKWRR</sequence>
<comment type="subcellular location">
    <subcellularLocation>
        <location evidence="1">Membrane</location>
    </subcellularLocation>
</comment>
<accession>L0I841</accession>
<dbReference type="AlphaFoldDB" id="L0I841"/>
<dbReference type="InterPro" id="IPR036286">
    <property type="entry name" value="LexA/Signal_pep-like_sf"/>
</dbReference>
<dbReference type="GO" id="GO:0006465">
    <property type="term" value="P:signal peptide processing"/>
    <property type="evidence" value="ECO:0007669"/>
    <property type="project" value="InterPro"/>
</dbReference>
<keyword evidence="8" id="KW-1185">Reference proteome</keyword>
<dbReference type="InterPro" id="IPR001733">
    <property type="entry name" value="Peptidase_S26B"/>
</dbReference>
<dbReference type="SUPFAM" id="SSF51306">
    <property type="entry name" value="LexA/Signal peptidase"/>
    <property type="match status" value="1"/>
</dbReference>
<feature type="transmembrane region" description="Helical" evidence="6">
    <location>
        <begin position="330"/>
        <end position="352"/>
    </location>
</feature>
<dbReference type="STRING" id="797302.Halru_0319"/>
<feature type="transmembrane region" description="Helical" evidence="6">
    <location>
        <begin position="159"/>
        <end position="177"/>
    </location>
</feature>
<evidence type="ECO:0000256" key="2">
    <source>
        <dbReference type="ARBA" id="ARBA00022692"/>
    </source>
</evidence>
<dbReference type="HOGENOM" id="CLU_037192_0_0_2"/>
<feature type="transmembrane region" description="Helical" evidence="6">
    <location>
        <begin position="197"/>
        <end position="220"/>
    </location>
</feature>
<dbReference type="NCBIfam" id="TIGR02228">
    <property type="entry name" value="sigpep_I_arch"/>
    <property type="match status" value="1"/>
</dbReference>
<dbReference type="KEGG" id="hru:Halru_0319"/>
<evidence type="ECO:0000256" key="1">
    <source>
        <dbReference type="ARBA" id="ARBA00004370"/>
    </source>
</evidence>
<keyword evidence="3 6" id="KW-1133">Transmembrane helix</keyword>
<keyword evidence="2 6" id="KW-0812">Transmembrane</keyword>
<organism evidence="7 8">
    <name type="scientific">Halovivax ruber (strain DSM 18193 / JCM 13892 / XH-70)</name>
    <dbReference type="NCBI Taxonomy" id="797302"/>
    <lineage>
        <taxon>Archaea</taxon>
        <taxon>Methanobacteriati</taxon>
        <taxon>Methanobacteriota</taxon>
        <taxon>Stenosarchaea group</taxon>
        <taxon>Halobacteria</taxon>
        <taxon>Halobacteriales</taxon>
        <taxon>Natrialbaceae</taxon>
        <taxon>Halovivax</taxon>
    </lineage>
</organism>